<evidence type="ECO:0000256" key="2">
    <source>
        <dbReference type="SAM" id="Phobius"/>
    </source>
</evidence>
<organism evidence="3 4">
    <name type="scientific">Rhodococcus pseudokoreensis</name>
    <dbReference type="NCBI Taxonomy" id="2811421"/>
    <lineage>
        <taxon>Bacteria</taxon>
        <taxon>Bacillati</taxon>
        <taxon>Actinomycetota</taxon>
        <taxon>Actinomycetes</taxon>
        <taxon>Mycobacteriales</taxon>
        <taxon>Nocardiaceae</taxon>
        <taxon>Rhodococcus</taxon>
    </lineage>
</organism>
<reference evidence="3 4" key="2">
    <citation type="journal article" date="2022" name="Arch. Microbiol.">
        <title>Rhodococcus pseudokoreensis sp. nov. isolated from the rhizosphere of young M26 apple rootstocks.</title>
        <authorList>
            <person name="Kampfer P."/>
            <person name="Glaeser S.P."/>
            <person name="Blom J."/>
            <person name="Wolf J."/>
            <person name="Benning S."/>
            <person name="Schloter M."/>
            <person name="Neumann-Schaal M."/>
        </authorList>
    </citation>
    <scope>NUCLEOTIDE SEQUENCE [LARGE SCALE GENOMIC DNA]</scope>
    <source>
        <strain evidence="3 4">R79</strain>
    </source>
</reference>
<dbReference type="Proteomes" id="UP000662986">
    <property type="component" value="Plasmid unnamed4"/>
</dbReference>
<gene>
    <name evidence="3" type="ORF">JWS13_03395</name>
</gene>
<keyword evidence="2" id="KW-0812">Transmembrane</keyword>
<protein>
    <recommendedName>
        <fullName evidence="5">DUF2933 domain-containing protein</fullName>
    </recommendedName>
</protein>
<dbReference type="RefSeq" id="WP_206004481.1">
    <property type="nucleotide sequence ID" value="NZ_CP070615.1"/>
</dbReference>
<feature type="transmembrane region" description="Helical" evidence="2">
    <location>
        <begin position="6"/>
        <end position="25"/>
    </location>
</feature>
<proteinExistence type="predicted"/>
<name>A0A974VY69_9NOCA</name>
<evidence type="ECO:0008006" key="5">
    <source>
        <dbReference type="Google" id="ProtNLM"/>
    </source>
</evidence>
<accession>A0A974VY69</accession>
<keyword evidence="3" id="KW-0614">Plasmid</keyword>
<evidence type="ECO:0000313" key="3">
    <source>
        <dbReference type="EMBL" id="QSE87704.1"/>
    </source>
</evidence>
<reference evidence="3 4" key="1">
    <citation type="journal article" date="2021" name="Microbiol. Resour. Announc.">
        <title>Complete Genome Sequences of Two Rhodococcus sp. Strains with Large and Linear Chromosomes, Isolated from Apple Rhizosphere.</title>
        <authorList>
            <person name="Benning S."/>
            <person name="Brugnone N."/>
            <person name="Siani R."/>
            <person name="Kublik S."/>
            <person name="Schloter M."/>
            <person name="Rad V."/>
        </authorList>
    </citation>
    <scope>NUCLEOTIDE SEQUENCE [LARGE SCALE GENOMIC DNA]</scope>
    <source>
        <strain evidence="3 4">R79</strain>
    </source>
</reference>
<keyword evidence="4" id="KW-1185">Reference proteome</keyword>
<geneLocation type="plasmid" evidence="3 4">
    <name>unnamed4</name>
</geneLocation>
<keyword evidence="2" id="KW-0472">Membrane</keyword>
<sequence>MQQLFLGLAVLACPVGMGLMMWMMMRGQGKQGDDASKGVGDASKGVGDASEQQQIRQLRAEIDALKSERTDRHGPREP</sequence>
<evidence type="ECO:0000313" key="4">
    <source>
        <dbReference type="Proteomes" id="UP000662986"/>
    </source>
</evidence>
<keyword evidence="2" id="KW-1133">Transmembrane helix</keyword>
<feature type="region of interest" description="Disordered" evidence="1">
    <location>
        <begin position="28"/>
        <end position="53"/>
    </location>
</feature>
<evidence type="ECO:0000256" key="1">
    <source>
        <dbReference type="SAM" id="MobiDB-lite"/>
    </source>
</evidence>
<dbReference type="EMBL" id="CP070615">
    <property type="protein sequence ID" value="QSE87704.1"/>
    <property type="molecule type" value="Genomic_DNA"/>
</dbReference>